<evidence type="ECO:0000259" key="2">
    <source>
        <dbReference type="Pfam" id="PF13439"/>
    </source>
</evidence>
<feature type="domain" description="Glycosyltransferase subfamily 4-like N-terminal" evidence="2">
    <location>
        <begin position="14"/>
        <end position="177"/>
    </location>
</feature>
<dbReference type="InterPro" id="IPR028098">
    <property type="entry name" value="Glyco_trans_4-like_N"/>
</dbReference>
<sequence>MKKKVLFLITKSNWGGAQRYVYDLAVGLPRGNFDVVVALGGDGPLATKLQAADIKVVRIPSLQRDISLAKELSSLREISDIIEAERPDILHINSSKAGAYGALIGRLRRVPKIIFTAHGWAFNEDRPLWQRLILKKLHWLTVLLSHHTIAVSKEVVEQMNWPFAKSKMTVIYNGRDLPHLKSREEARAILIGNEPRLQKYKDDFWSMTIGELHPIKRHDAVIKSMKEVVRRWPHTRHLIISGGQDEVYLHRLIKALELEDYVFLMGTIDEAAQYLKAADMFILASRSEAMPYVIIEACIAGLPIVATSVGGIPEVIENGKSGLLTTPLDNKALFEAIFELRTNPQKRATLAASALDRANHFTFDRTLKETLSLYNA</sequence>
<organism evidence="3 4">
    <name type="scientific">Candidatus Kaiserbacteria bacterium RIFCSPHIGHO2_01_FULL_46_22</name>
    <dbReference type="NCBI Taxonomy" id="1798475"/>
    <lineage>
        <taxon>Bacteria</taxon>
        <taxon>Candidatus Kaiseribacteriota</taxon>
    </lineage>
</organism>
<protein>
    <recommendedName>
        <fullName evidence="5">Second mannosyl transferase</fullName>
    </recommendedName>
</protein>
<dbReference type="GO" id="GO:0016757">
    <property type="term" value="F:glycosyltransferase activity"/>
    <property type="evidence" value="ECO:0007669"/>
    <property type="project" value="InterPro"/>
</dbReference>
<name>A0A1F6BXA2_9BACT</name>
<evidence type="ECO:0000313" key="3">
    <source>
        <dbReference type="EMBL" id="OGG41576.1"/>
    </source>
</evidence>
<feature type="domain" description="Glycosyl transferase family 1" evidence="1">
    <location>
        <begin position="196"/>
        <end position="353"/>
    </location>
</feature>
<dbReference type="Pfam" id="PF13439">
    <property type="entry name" value="Glyco_transf_4"/>
    <property type="match status" value="1"/>
</dbReference>
<evidence type="ECO:0008006" key="5">
    <source>
        <dbReference type="Google" id="ProtNLM"/>
    </source>
</evidence>
<dbReference type="STRING" id="1798475.A2837_00330"/>
<dbReference type="Proteomes" id="UP000176322">
    <property type="component" value="Unassembled WGS sequence"/>
</dbReference>
<dbReference type="Gene3D" id="3.40.50.2000">
    <property type="entry name" value="Glycogen Phosphorylase B"/>
    <property type="match status" value="2"/>
</dbReference>
<dbReference type="InterPro" id="IPR001296">
    <property type="entry name" value="Glyco_trans_1"/>
</dbReference>
<evidence type="ECO:0000259" key="1">
    <source>
        <dbReference type="Pfam" id="PF00534"/>
    </source>
</evidence>
<evidence type="ECO:0000313" key="4">
    <source>
        <dbReference type="Proteomes" id="UP000176322"/>
    </source>
</evidence>
<dbReference type="PANTHER" id="PTHR12526">
    <property type="entry name" value="GLYCOSYLTRANSFERASE"/>
    <property type="match status" value="1"/>
</dbReference>
<dbReference type="EMBL" id="MFKO01000007">
    <property type="protein sequence ID" value="OGG41576.1"/>
    <property type="molecule type" value="Genomic_DNA"/>
</dbReference>
<dbReference type="SUPFAM" id="SSF53756">
    <property type="entry name" value="UDP-Glycosyltransferase/glycogen phosphorylase"/>
    <property type="match status" value="1"/>
</dbReference>
<gene>
    <name evidence="3" type="ORF">A2837_00330</name>
</gene>
<dbReference type="PANTHER" id="PTHR12526:SF630">
    <property type="entry name" value="GLYCOSYLTRANSFERASE"/>
    <property type="match status" value="1"/>
</dbReference>
<accession>A0A1F6BXA2</accession>
<proteinExistence type="predicted"/>
<reference evidence="3 4" key="1">
    <citation type="journal article" date="2016" name="Nat. Commun.">
        <title>Thousands of microbial genomes shed light on interconnected biogeochemical processes in an aquifer system.</title>
        <authorList>
            <person name="Anantharaman K."/>
            <person name="Brown C.T."/>
            <person name="Hug L.A."/>
            <person name="Sharon I."/>
            <person name="Castelle C.J."/>
            <person name="Probst A.J."/>
            <person name="Thomas B.C."/>
            <person name="Singh A."/>
            <person name="Wilkins M.J."/>
            <person name="Karaoz U."/>
            <person name="Brodie E.L."/>
            <person name="Williams K.H."/>
            <person name="Hubbard S.S."/>
            <person name="Banfield J.F."/>
        </authorList>
    </citation>
    <scope>NUCLEOTIDE SEQUENCE [LARGE SCALE GENOMIC DNA]</scope>
</reference>
<dbReference type="Pfam" id="PF00534">
    <property type="entry name" value="Glycos_transf_1"/>
    <property type="match status" value="1"/>
</dbReference>
<dbReference type="AlphaFoldDB" id="A0A1F6BXA2"/>
<comment type="caution">
    <text evidence="3">The sequence shown here is derived from an EMBL/GenBank/DDBJ whole genome shotgun (WGS) entry which is preliminary data.</text>
</comment>